<proteinExistence type="evidence at transcript level"/>
<organism evidence="1">
    <name type="scientific">Ixodes ricinus</name>
    <name type="common">Common tick</name>
    <name type="synonym">Acarus ricinus</name>
    <dbReference type="NCBI Taxonomy" id="34613"/>
    <lineage>
        <taxon>Eukaryota</taxon>
        <taxon>Metazoa</taxon>
        <taxon>Ecdysozoa</taxon>
        <taxon>Arthropoda</taxon>
        <taxon>Chelicerata</taxon>
        <taxon>Arachnida</taxon>
        <taxon>Acari</taxon>
        <taxon>Parasitiformes</taxon>
        <taxon>Ixodida</taxon>
        <taxon>Ixodoidea</taxon>
        <taxon>Ixodidae</taxon>
        <taxon>Ixodinae</taxon>
        <taxon>Ixodes</taxon>
    </lineage>
</organism>
<evidence type="ECO:0000313" key="1">
    <source>
        <dbReference type="EMBL" id="JAA66257.1"/>
    </source>
</evidence>
<accession>A0A0K8R517</accession>
<sequence length="388" mass="43129">MEFGEVVERKIFEAESLIREIQGCRRSLEENAATVKKEIETSFEQQAVYLRQRGVQLCRQVEVLASHQESRFQLDLAKLYQFMGSMRSLLQLHASGRLADADPTKLAYQISMPQVSLTMQRVQFANSGELQLAEAMRNFGGAELQCGRLPSLDVAEEDYGDISHHVLHKDLHNVLQRDLVHAGRPGCLQGPRSGSTPLLPSSDRRWLLNYVDSDSTEDDFELVSAHIPKSSSAASSSIEAVSMDEAVDDIVVMGYGEIQGGVDKLTLEDNKEDMSKWLCPAVARGPTVESKKESVSALTRDFEELRTDRPASNIGDSCWLLVPKGSAAWVEPRLSKPASKDQSEWLLDGQCKPVAVGSLLAMSIKEMFRPYFVHTDNSTWIAKGKDLV</sequence>
<dbReference type="AlphaFoldDB" id="A0A0K8R517"/>
<protein>
    <submittedName>
        <fullName evidence="1">Putative secreted protein</fullName>
    </submittedName>
</protein>
<name>A0A0K8R517_IXORI</name>
<dbReference type="EMBL" id="GADI01007551">
    <property type="protein sequence ID" value="JAA66257.1"/>
    <property type="molecule type" value="mRNA"/>
</dbReference>
<reference evidence="1" key="1">
    <citation type="submission" date="2012-12" db="EMBL/GenBank/DDBJ databases">
        <title>Identification and characterization of a phenylalanine ammonia-lyase gene family in Isatis indigotica Fort.</title>
        <authorList>
            <person name="Liu Q."/>
            <person name="Chen J."/>
            <person name="Zhou X."/>
            <person name="Di P."/>
            <person name="Xiao Y."/>
            <person name="Xuan H."/>
            <person name="Zhang L."/>
            <person name="Chen W."/>
        </authorList>
    </citation>
    <scope>NUCLEOTIDE SEQUENCE</scope>
    <source>
        <tissue evidence="1">Salivary gland</tissue>
    </source>
</reference>